<dbReference type="SUPFAM" id="SSF161098">
    <property type="entry name" value="MetI-like"/>
    <property type="match status" value="1"/>
</dbReference>
<feature type="transmembrane region" description="Helical" evidence="7">
    <location>
        <begin position="216"/>
        <end position="235"/>
    </location>
</feature>
<evidence type="ECO:0000313" key="10">
    <source>
        <dbReference type="Proteomes" id="UP000295632"/>
    </source>
</evidence>
<evidence type="ECO:0000256" key="3">
    <source>
        <dbReference type="ARBA" id="ARBA00022475"/>
    </source>
</evidence>
<dbReference type="PROSITE" id="PS50928">
    <property type="entry name" value="ABC_TM1"/>
    <property type="match status" value="1"/>
</dbReference>
<keyword evidence="2 7" id="KW-0813">Transport</keyword>
<dbReference type="AlphaFoldDB" id="A0A4V3D4V2"/>
<dbReference type="GO" id="GO:0005886">
    <property type="term" value="C:plasma membrane"/>
    <property type="evidence" value="ECO:0007669"/>
    <property type="project" value="UniProtKB-SubCell"/>
</dbReference>
<feature type="transmembrane region" description="Helical" evidence="7">
    <location>
        <begin position="141"/>
        <end position="162"/>
    </location>
</feature>
<evidence type="ECO:0000313" key="9">
    <source>
        <dbReference type="EMBL" id="TDQ37677.1"/>
    </source>
</evidence>
<dbReference type="Pfam" id="PF00528">
    <property type="entry name" value="BPD_transp_1"/>
    <property type="match status" value="1"/>
</dbReference>
<dbReference type="Gene3D" id="1.10.3720.10">
    <property type="entry name" value="MetI-like"/>
    <property type="match status" value="1"/>
</dbReference>
<evidence type="ECO:0000256" key="2">
    <source>
        <dbReference type="ARBA" id="ARBA00022448"/>
    </source>
</evidence>
<feature type="transmembrane region" description="Helical" evidence="7">
    <location>
        <begin position="241"/>
        <end position="261"/>
    </location>
</feature>
<dbReference type="InterPro" id="IPR035906">
    <property type="entry name" value="MetI-like_sf"/>
</dbReference>
<evidence type="ECO:0000256" key="6">
    <source>
        <dbReference type="ARBA" id="ARBA00023136"/>
    </source>
</evidence>
<comment type="caution">
    <text evidence="9">The sequence shown here is derived from an EMBL/GenBank/DDBJ whole genome shotgun (WGS) entry which is preliminary data.</text>
</comment>
<feature type="domain" description="ABC transmembrane type-1" evidence="8">
    <location>
        <begin position="93"/>
        <end position="290"/>
    </location>
</feature>
<dbReference type="PANTHER" id="PTHR43163">
    <property type="entry name" value="DIPEPTIDE TRANSPORT SYSTEM PERMEASE PROTEIN DPPB-RELATED"/>
    <property type="match status" value="1"/>
</dbReference>
<name>A0A4V3D4V2_9BACI</name>
<evidence type="ECO:0000256" key="4">
    <source>
        <dbReference type="ARBA" id="ARBA00022692"/>
    </source>
</evidence>
<protein>
    <submittedName>
        <fullName evidence="9">Peptide/nickel transport system permease protein</fullName>
    </submittedName>
</protein>
<dbReference type="GO" id="GO:0055085">
    <property type="term" value="P:transmembrane transport"/>
    <property type="evidence" value="ECO:0007669"/>
    <property type="project" value="InterPro"/>
</dbReference>
<feature type="transmembrane region" description="Helical" evidence="7">
    <location>
        <begin position="97"/>
        <end position="120"/>
    </location>
</feature>
<gene>
    <name evidence="9" type="ORF">EV213_11237</name>
</gene>
<reference evidence="9 10" key="1">
    <citation type="submission" date="2019-03" db="EMBL/GenBank/DDBJ databases">
        <title>Genomic Encyclopedia of Type Strains, Phase IV (KMG-IV): sequencing the most valuable type-strain genomes for metagenomic binning, comparative biology and taxonomic classification.</title>
        <authorList>
            <person name="Goeker M."/>
        </authorList>
    </citation>
    <scope>NUCLEOTIDE SEQUENCE [LARGE SCALE GENOMIC DNA]</scope>
    <source>
        <strain evidence="9 10">DSM 28697</strain>
    </source>
</reference>
<dbReference type="PANTHER" id="PTHR43163:SF6">
    <property type="entry name" value="DIPEPTIDE TRANSPORT SYSTEM PERMEASE PROTEIN DPPB-RELATED"/>
    <property type="match status" value="1"/>
</dbReference>
<keyword evidence="6 7" id="KW-0472">Membrane</keyword>
<sequence>MRFLKRIVIQVVPTMLILTFVVFALVYLAGDPVSLMLPENATQEDRAILEKELGLDQHFLIQYVQYMGDLARGDFGTSYQYHQEALPLVVERLTATLSLAGMALGVGILMSLPLGVIAALKRNTFVDYFISGLSVIGKAMPNFWIGIMLILFFAVTLGVLPVSGAESPAHFVLPAFTLGVALSAELTRLVRASVLEVIDQEFVQTARSKGQKEWIVILRHVFMNSLIPVVTMIGLQFPQLIGGTIIVETVFSWPGIGRLLLQSIEAKDMAVIQAIVFVIAIITILVNLLTDVIYRLLDPRISYESKS</sequence>
<keyword evidence="5 7" id="KW-1133">Transmembrane helix</keyword>
<evidence type="ECO:0000259" key="8">
    <source>
        <dbReference type="PROSITE" id="PS50928"/>
    </source>
</evidence>
<dbReference type="Proteomes" id="UP000295632">
    <property type="component" value="Unassembled WGS sequence"/>
</dbReference>
<feature type="transmembrane region" description="Helical" evidence="7">
    <location>
        <begin position="168"/>
        <end position="186"/>
    </location>
</feature>
<feature type="transmembrane region" description="Helical" evidence="7">
    <location>
        <begin position="7"/>
        <end position="29"/>
    </location>
</feature>
<keyword evidence="10" id="KW-1185">Reference proteome</keyword>
<dbReference type="InterPro" id="IPR045621">
    <property type="entry name" value="BPD_transp_1_N"/>
</dbReference>
<evidence type="ECO:0000256" key="7">
    <source>
        <dbReference type="RuleBase" id="RU363032"/>
    </source>
</evidence>
<dbReference type="InterPro" id="IPR000515">
    <property type="entry name" value="MetI-like"/>
</dbReference>
<evidence type="ECO:0000256" key="5">
    <source>
        <dbReference type="ARBA" id="ARBA00022989"/>
    </source>
</evidence>
<dbReference type="EMBL" id="SNYJ01000012">
    <property type="protein sequence ID" value="TDQ37677.1"/>
    <property type="molecule type" value="Genomic_DNA"/>
</dbReference>
<dbReference type="OrthoDB" id="9773683at2"/>
<dbReference type="RefSeq" id="WP_133581145.1">
    <property type="nucleotide sequence ID" value="NZ_SNYJ01000012.1"/>
</dbReference>
<keyword evidence="3" id="KW-1003">Cell membrane</keyword>
<proteinExistence type="inferred from homology"/>
<dbReference type="CDD" id="cd06261">
    <property type="entry name" value="TM_PBP2"/>
    <property type="match status" value="1"/>
</dbReference>
<evidence type="ECO:0000256" key="1">
    <source>
        <dbReference type="ARBA" id="ARBA00004651"/>
    </source>
</evidence>
<organism evidence="9 10">
    <name type="scientific">Aureibacillus halotolerans</name>
    <dbReference type="NCBI Taxonomy" id="1508390"/>
    <lineage>
        <taxon>Bacteria</taxon>
        <taxon>Bacillati</taxon>
        <taxon>Bacillota</taxon>
        <taxon>Bacilli</taxon>
        <taxon>Bacillales</taxon>
        <taxon>Bacillaceae</taxon>
        <taxon>Aureibacillus</taxon>
    </lineage>
</organism>
<comment type="similarity">
    <text evidence="7">Belongs to the binding-protein-dependent transport system permease family.</text>
</comment>
<keyword evidence="4 7" id="KW-0812">Transmembrane</keyword>
<feature type="transmembrane region" description="Helical" evidence="7">
    <location>
        <begin position="270"/>
        <end position="290"/>
    </location>
</feature>
<dbReference type="Pfam" id="PF19300">
    <property type="entry name" value="BPD_transp_1_N"/>
    <property type="match status" value="1"/>
</dbReference>
<accession>A0A4V3D4V2</accession>
<comment type="subcellular location">
    <subcellularLocation>
        <location evidence="1 7">Cell membrane</location>
        <topology evidence="1 7">Multi-pass membrane protein</topology>
    </subcellularLocation>
</comment>